<dbReference type="InterPro" id="IPR007168">
    <property type="entry name" value="Phageshock_PspC_N"/>
</dbReference>
<keyword evidence="1" id="KW-0472">Membrane</keyword>
<gene>
    <name evidence="3" type="ORF">FHS59_003866</name>
</gene>
<feature type="transmembrane region" description="Helical" evidence="1">
    <location>
        <begin position="69"/>
        <end position="86"/>
    </location>
</feature>
<keyword evidence="1" id="KW-0812">Transmembrane</keyword>
<evidence type="ECO:0000313" key="4">
    <source>
        <dbReference type="Proteomes" id="UP000588604"/>
    </source>
</evidence>
<protein>
    <submittedName>
        <fullName evidence="3">Phage shock protein PspC (Stress-responsive transcriptional regulator)</fullName>
    </submittedName>
</protein>
<dbReference type="RefSeq" id="WP_184496995.1">
    <property type="nucleotide sequence ID" value="NZ_JACIJO010000003.1"/>
</dbReference>
<organism evidence="3 4">
    <name type="scientific">Algoriphagus iocasae</name>
    <dbReference type="NCBI Taxonomy" id="1836499"/>
    <lineage>
        <taxon>Bacteria</taxon>
        <taxon>Pseudomonadati</taxon>
        <taxon>Bacteroidota</taxon>
        <taxon>Cytophagia</taxon>
        <taxon>Cytophagales</taxon>
        <taxon>Cyclobacteriaceae</taxon>
        <taxon>Algoriphagus</taxon>
    </lineage>
</organism>
<dbReference type="AlphaFoldDB" id="A0A841MMU2"/>
<keyword evidence="4" id="KW-1185">Reference proteome</keyword>
<reference evidence="3 4" key="1">
    <citation type="submission" date="2020-08" db="EMBL/GenBank/DDBJ databases">
        <title>Genomic Encyclopedia of Type Strains, Phase IV (KMG-IV): sequencing the most valuable type-strain genomes for metagenomic binning, comparative biology and taxonomic classification.</title>
        <authorList>
            <person name="Goeker M."/>
        </authorList>
    </citation>
    <scope>NUCLEOTIDE SEQUENCE [LARGE SCALE GENOMIC DNA]</scope>
    <source>
        <strain evidence="3 4">DSM 102044</strain>
    </source>
</reference>
<evidence type="ECO:0000256" key="1">
    <source>
        <dbReference type="SAM" id="Phobius"/>
    </source>
</evidence>
<feature type="transmembrane region" description="Helical" evidence="1">
    <location>
        <begin position="33"/>
        <end position="57"/>
    </location>
</feature>
<accession>A0A841MMU2</accession>
<evidence type="ECO:0000313" key="3">
    <source>
        <dbReference type="EMBL" id="MBB6328223.1"/>
    </source>
</evidence>
<keyword evidence="1" id="KW-1133">Transmembrane helix</keyword>
<evidence type="ECO:0000259" key="2">
    <source>
        <dbReference type="Pfam" id="PF04024"/>
    </source>
</evidence>
<feature type="domain" description="Phage shock protein PspC N-terminal" evidence="2">
    <location>
        <begin position="11"/>
        <end position="60"/>
    </location>
</feature>
<dbReference type="Proteomes" id="UP000588604">
    <property type="component" value="Unassembled WGS sequence"/>
</dbReference>
<name>A0A841MMU2_9BACT</name>
<feature type="transmembrane region" description="Helical" evidence="1">
    <location>
        <begin position="124"/>
        <end position="146"/>
    </location>
</feature>
<comment type="caution">
    <text evidence="3">The sequence shown here is derived from an EMBL/GenBank/DDBJ whole genome shotgun (WGS) entry which is preliminary data.</text>
</comment>
<sequence>MDAQKIKTYFSKPDKLLLGVASTLSYKANIPTFLIRIGILIITLVFIPIGILMYLFLYFTLVLKKGKTVSFSLSGLILGIPLSYYFQPEMIKNWRGGTGVFGYFLNIPTILEQYDQLVGNGWSIFGNILLSMIIFGCLGAFMGYYLDKNKSKKPS</sequence>
<dbReference type="Pfam" id="PF04024">
    <property type="entry name" value="PspC"/>
    <property type="match status" value="1"/>
</dbReference>
<dbReference type="EMBL" id="JACIJO010000003">
    <property type="protein sequence ID" value="MBB6328223.1"/>
    <property type="molecule type" value="Genomic_DNA"/>
</dbReference>
<proteinExistence type="predicted"/>